<dbReference type="EMBL" id="GL833128">
    <property type="protein sequence ID" value="EGB08185.1"/>
    <property type="molecule type" value="Genomic_DNA"/>
</dbReference>
<dbReference type="Proteomes" id="UP000002729">
    <property type="component" value="Unassembled WGS sequence"/>
</dbReference>
<feature type="signal peptide" evidence="1">
    <location>
        <begin position="1"/>
        <end position="15"/>
    </location>
</feature>
<reference evidence="2 3" key="1">
    <citation type="journal article" date="2011" name="Proc. Natl. Acad. Sci. U.S.A.">
        <title>Niche of harmful alga Aureococcus anophagefferens revealed through ecogenomics.</title>
        <authorList>
            <person name="Gobler C.J."/>
            <person name="Berry D.L."/>
            <person name="Dyhrman S.T."/>
            <person name="Wilhelm S.W."/>
            <person name="Salamov A."/>
            <person name="Lobanov A.V."/>
            <person name="Zhang Y."/>
            <person name="Collier J.L."/>
            <person name="Wurch L.L."/>
            <person name="Kustka A.B."/>
            <person name="Dill B.D."/>
            <person name="Shah M."/>
            <person name="VerBerkmoes N.C."/>
            <person name="Kuo A."/>
            <person name="Terry A."/>
            <person name="Pangilinan J."/>
            <person name="Lindquist E.A."/>
            <person name="Lucas S."/>
            <person name="Paulsen I.T."/>
            <person name="Hattenrath-Lehmann T.K."/>
            <person name="Talmage S.C."/>
            <person name="Walker E.A."/>
            <person name="Koch F."/>
            <person name="Burson A.M."/>
            <person name="Marcoval M.A."/>
            <person name="Tang Y.Z."/>
            <person name="Lecleir G.R."/>
            <person name="Coyne K.J."/>
            <person name="Berg G.M."/>
            <person name="Bertrand E.M."/>
            <person name="Saito M.A."/>
            <person name="Gladyshev V.N."/>
            <person name="Grigoriev I.V."/>
        </authorList>
    </citation>
    <scope>NUCLEOTIDE SEQUENCE [LARGE SCALE GENOMIC DNA]</scope>
    <source>
        <strain evidence="3">CCMP 1984</strain>
    </source>
</reference>
<accession>F0Y967</accession>
<name>F0Y967_AURAN</name>
<protein>
    <submittedName>
        <fullName evidence="2">Uncharacterized protein</fullName>
    </submittedName>
</protein>
<dbReference type="GO" id="GO:0046921">
    <property type="term" value="F:alpha-(1-&gt;6)-fucosyltransferase activity"/>
    <property type="evidence" value="ECO:0007669"/>
    <property type="project" value="TreeGrafter"/>
</dbReference>
<evidence type="ECO:0000313" key="3">
    <source>
        <dbReference type="Proteomes" id="UP000002729"/>
    </source>
</evidence>
<evidence type="ECO:0000313" key="2">
    <source>
        <dbReference type="EMBL" id="EGB08185.1"/>
    </source>
</evidence>
<keyword evidence="1" id="KW-0732">Signal</keyword>
<dbReference type="GO" id="GO:0006487">
    <property type="term" value="P:protein N-linked glycosylation"/>
    <property type="evidence" value="ECO:0007669"/>
    <property type="project" value="TreeGrafter"/>
</dbReference>
<organism evidence="3">
    <name type="scientific">Aureococcus anophagefferens</name>
    <name type="common">Harmful bloom alga</name>
    <dbReference type="NCBI Taxonomy" id="44056"/>
    <lineage>
        <taxon>Eukaryota</taxon>
        <taxon>Sar</taxon>
        <taxon>Stramenopiles</taxon>
        <taxon>Ochrophyta</taxon>
        <taxon>Pelagophyceae</taxon>
        <taxon>Pelagomonadales</taxon>
        <taxon>Pelagomonadaceae</taxon>
        <taxon>Aureococcus</taxon>
    </lineage>
</organism>
<sequence length="327" mass="34168">MLRVATLSALAVAAAKEHLCVPWTRAQRSALERSNAFLPEPATFAAEAPRDADADALHALLRSLGEACADPFLPVGGTNALGSHLNALVLPLRYAVAANRTMLTPPLGAYANGSCASLACYFLPTAPRCERALGYPAPHAGAAAARPRPPAAAAAALKRARRKRANACGGAAAPECGDYDAIEALGEADIPRAWRSGAARGACGGDAQGRKRERSDTCAVPTLRASAMKRDRAPAPRGVEDRGDFWYVAQLLAHLARPNAASRARLARAAAAAGVRRAPRPLLGVHVRRGDSCRAAQEASKARRCSPFGEYWYHALAIGAGKGCKTS</sequence>
<gene>
    <name evidence="2" type="ORF">AURANDRAFT_64162</name>
</gene>
<keyword evidence="3" id="KW-1185">Reference proteome</keyword>
<dbReference type="GeneID" id="20224688"/>
<proteinExistence type="predicted"/>
<dbReference type="OrthoDB" id="2014825at2759"/>
<dbReference type="RefSeq" id="XP_009036920.1">
    <property type="nucleotide sequence ID" value="XM_009038672.1"/>
</dbReference>
<dbReference type="AlphaFoldDB" id="F0Y967"/>
<dbReference type="PANTHER" id="PTHR13132">
    <property type="entry name" value="ALPHA- 1,6 -FUCOSYLTRANSFERASE"/>
    <property type="match status" value="1"/>
</dbReference>
<dbReference type="KEGG" id="aaf:AURANDRAFT_64162"/>
<dbReference type="PANTHER" id="PTHR13132:SF34">
    <property type="entry name" value="O-FUCOSYLTRANSFERASE FAMILY PROTEIN"/>
    <property type="match status" value="1"/>
</dbReference>
<dbReference type="InParanoid" id="F0Y967"/>
<evidence type="ECO:0000256" key="1">
    <source>
        <dbReference type="SAM" id="SignalP"/>
    </source>
</evidence>
<feature type="chain" id="PRO_5012813412" evidence="1">
    <location>
        <begin position="16"/>
        <end position="327"/>
    </location>
</feature>